<evidence type="ECO:0000313" key="1">
    <source>
        <dbReference type="EMBL" id="QBK92803.1"/>
    </source>
</evidence>
<sequence>MTEEGVIEKIVQIKELCEKYLKDHPPPKIIMRDMNYLRQEAQLMLNILKYSENPNTSGIKYYYQSIIDMPDIPEDNKSALYALNKTHISIIGDVFKNNEMISSVEHFDIIVDLCKACIDKMKLYEYYMAFHTGMKCVNSIKNMIHLYKTICTDEEKLQVIDEIIKVF</sequence>
<proteinExistence type="predicted"/>
<gene>
    <name evidence="1" type="ORF">LCPAC401_04410</name>
</gene>
<protein>
    <submittedName>
        <fullName evidence="1">Uncharacterized protein</fullName>
    </submittedName>
</protein>
<accession>A0A481ZA51</accession>
<reference evidence="1" key="1">
    <citation type="journal article" date="2019" name="MBio">
        <title>Virus Genomes from Deep Sea Sediments Expand the Ocean Megavirome and Support Independent Origins of Viral Gigantism.</title>
        <authorList>
            <person name="Backstrom D."/>
            <person name="Yutin N."/>
            <person name="Jorgensen S.L."/>
            <person name="Dharamshi J."/>
            <person name="Homa F."/>
            <person name="Zaremba-Niedwiedzka K."/>
            <person name="Spang A."/>
            <person name="Wolf Y.I."/>
            <person name="Koonin E.V."/>
            <person name="Ettema T.J."/>
        </authorList>
    </citation>
    <scope>NUCLEOTIDE SEQUENCE</scope>
</reference>
<name>A0A481ZA51_9VIRU</name>
<dbReference type="EMBL" id="MK500583">
    <property type="protein sequence ID" value="QBK92803.1"/>
    <property type="molecule type" value="Genomic_DNA"/>
</dbReference>
<organism evidence="1">
    <name type="scientific">Pithovirus LCPAC401</name>
    <dbReference type="NCBI Taxonomy" id="2506595"/>
    <lineage>
        <taxon>Viruses</taxon>
        <taxon>Pithoviruses</taxon>
    </lineage>
</organism>